<keyword evidence="1" id="KW-0472">Membrane</keyword>
<protein>
    <submittedName>
        <fullName evidence="3">Alpha/Beta hydrolase protein</fullName>
    </submittedName>
</protein>
<reference evidence="3" key="2">
    <citation type="submission" date="2020-11" db="EMBL/GenBank/DDBJ databases">
        <authorList>
            <consortium name="DOE Joint Genome Institute"/>
            <person name="Kuo A."/>
            <person name="Miyauchi S."/>
            <person name="Kiss E."/>
            <person name="Drula E."/>
            <person name="Kohler A."/>
            <person name="Sanchez-Garcia M."/>
            <person name="Andreopoulos B."/>
            <person name="Barry K.W."/>
            <person name="Bonito G."/>
            <person name="Buee M."/>
            <person name="Carver A."/>
            <person name="Chen C."/>
            <person name="Cichocki N."/>
            <person name="Clum A."/>
            <person name="Culley D."/>
            <person name="Crous P.W."/>
            <person name="Fauchery L."/>
            <person name="Girlanda M."/>
            <person name="Hayes R."/>
            <person name="Keri Z."/>
            <person name="Labutti K."/>
            <person name="Lipzen A."/>
            <person name="Lombard V."/>
            <person name="Magnuson J."/>
            <person name="Maillard F."/>
            <person name="Morin E."/>
            <person name="Murat C."/>
            <person name="Nolan M."/>
            <person name="Ohm R."/>
            <person name="Pangilinan J."/>
            <person name="Pereira M."/>
            <person name="Perotto S."/>
            <person name="Peter M."/>
            <person name="Riley R."/>
            <person name="Sitrit Y."/>
            <person name="Stielow B."/>
            <person name="Szollosi G."/>
            <person name="Zifcakova L."/>
            <person name="Stursova M."/>
            <person name="Spatafora J.W."/>
            <person name="Tedersoo L."/>
            <person name="Vaario L.-M."/>
            <person name="Yamada A."/>
            <person name="Yan M."/>
            <person name="Wang P."/>
            <person name="Xu J."/>
            <person name="Bruns T."/>
            <person name="Baldrian P."/>
            <person name="Vilgalys R."/>
            <person name="Henrissat B."/>
            <person name="Grigoriev I.V."/>
            <person name="Hibbett D."/>
            <person name="Nagy L.G."/>
            <person name="Martin F.M."/>
        </authorList>
    </citation>
    <scope>NUCLEOTIDE SEQUENCE</scope>
    <source>
        <strain evidence="3">UH-Tt-Lm1</strain>
    </source>
</reference>
<dbReference type="Pfam" id="PF00561">
    <property type="entry name" value="Abhydrolase_1"/>
    <property type="match status" value="1"/>
</dbReference>
<dbReference type="PANTHER" id="PTHR43194">
    <property type="entry name" value="HYDROLASE ALPHA/BETA FOLD FAMILY"/>
    <property type="match status" value="1"/>
</dbReference>
<sequence length="337" mass="36880">MVRPSAFLRIVGYALFSIPPLLLLIYLVTQFPRPQESLHIYPSLASVPRSNRVWEIYDEDYFPGGGYATLPYGRVRYWLMGPEEGEKVVLIPGLLLPAIIWKNVAPELASRGFRVLLYDLYGRGFSDAPSTTYDSVLYTTQLALLMQYLGWRSTNMVGVSMASGGAIASAFHADFPHLVDRKVALISPAGTLEAADLSRTSKFMSSSLGQMLSSSFLGRMYLRSMAESNSTDPAELARLQAAYLPGYNAAVGSSIRQGPVRGQQSSFQLLHQSNKSILMIYGAADNAIPSRSTSTVISLLPRAQVYVVEGGTHGLILEETLGHSVQVIKTLIEFLSS</sequence>
<proteinExistence type="predicted"/>
<reference evidence="3" key="1">
    <citation type="journal article" date="2020" name="Nat. Commun.">
        <title>Large-scale genome sequencing of mycorrhizal fungi provides insights into the early evolution of symbiotic traits.</title>
        <authorList>
            <person name="Miyauchi S."/>
            <person name="Kiss E."/>
            <person name="Kuo A."/>
            <person name="Drula E."/>
            <person name="Kohler A."/>
            <person name="Sanchez-Garcia M."/>
            <person name="Morin E."/>
            <person name="Andreopoulos B."/>
            <person name="Barry K.W."/>
            <person name="Bonito G."/>
            <person name="Buee M."/>
            <person name="Carver A."/>
            <person name="Chen C."/>
            <person name="Cichocki N."/>
            <person name="Clum A."/>
            <person name="Culley D."/>
            <person name="Crous P.W."/>
            <person name="Fauchery L."/>
            <person name="Girlanda M."/>
            <person name="Hayes R.D."/>
            <person name="Keri Z."/>
            <person name="LaButti K."/>
            <person name="Lipzen A."/>
            <person name="Lombard V."/>
            <person name="Magnuson J."/>
            <person name="Maillard F."/>
            <person name="Murat C."/>
            <person name="Nolan M."/>
            <person name="Ohm R.A."/>
            <person name="Pangilinan J."/>
            <person name="Pereira M.F."/>
            <person name="Perotto S."/>
            <person name="Peter M."/>
            <person name="Pfister S."/>
            <person name="Riley R."/>
            <person name="Sitrit Y."/>
            <person name="Stielow J.B."/>
            <person name="Szollosi G."/>
            <person name="Zifcakova L."/>
            <person name="Stursova M."/>
            <person name="Spatafora J.W."/>
            <person name="Tedersoo L."/>
            <person name="Vaario L.M."/>
            <person name="Yamada A."/>
            <person name="Yan M."/>
            <person name="Wang P."/>
            <person name="Xu J."/>
            <person name="Bruns T."/>
            <person name="Baldrian P."/>
            <person name="Vilgalys R."/>
            <person name="Dunand C."/>
            <person name="Henrissat B."/>
            <person name="Grigoriev I.V."/>
            <person name="Hibbett D."/>
            <person name="Nagy L.G."/>
            <person name="Martin F.M."/>
        </authorList>
    </citation>
    <scope>NUCLEOTIDE SEQUENCE</scope>
    <source>
        <strain evidence="3">UH-Tt-Lm1</strain>
    </source>
</reference>
<evidence type="ECO:0000256" key="1">
    <source>
        <dbReference type="SAM" id="Phobius"/>
    </source>
</evidence>
<dbReference type="PANTHER" id="PTHR43194:SF2">
    <property type="entry name" value="PEROXISOMAL MEMBRANE PROTEIN LPX1"/>
    <property type="match status" value="1"/>
</dbReference>
<dbReference type="InterPro" id="IPR000073">
    <property type="entry name" value="AB_hydrolase_1"/>
</dbReference>
<dbReference type="InterPro" id="IPR029058">
    <property type="entry name" value="AB_hydrolase_fold"/>
</dbReference>
<accession>A0A9P6H522</accession>
<dbReference type="OrthoDB" id="408373at2759"/>
<evidence type="ECO:0000313" key="4">
    <source>
        <dbReference type="Proteomes" id="UP000736335"/>
    </source>
</evidence>
<dbReference type="PRINTS" id="PR00111">
    <property type="entry name" value="ABHYDROLASE"/>
</dbReference>
<feature type="domain" description="AB hydrolase-1" evidence="2">
    <location>
        <begin position="88"/>
        <end position="319"/>
    </location>
</feature>
<dbReference type="Gene3D" id="3.40.50.1820">
    <property type="entry name" value="alpha/beta hydrolase"/>
    <property type="match status" value="1"/>
</dbReference>
<comment type="caution">
    <text evidence="3">The sequence shown here is derived from an EMBL/GenBank/DDBJ whole genome shotgun (WGS) entry which is preliminary data.</text>
</comment>
<dbReference type="SUPFAM" id="SSF53474">
    <property type="entry name" value="alpha/beta-Hydrolases"/>
    <property type="match status" value="1"/>
</dbReference>
<dbReference type="InterPro" id="IPR050228">
    <property type="entry name" value="Carboxylesterase_BioH"/>
</dbReference>
<evidence type="ECO:0000313" key="3">
    <source>
        <dbReference type="EMBL" id="KAF9779430.1"/>
    </source>
</evidence>
<organism evidence="3 4">
    <name type="scientific">Thelephora terrestris</name>
    <dbReference type="NCBI Taxonomy" id="56493"/>
    <lineage>
        <taxon>Eukaryota</taxon>
        <taxon>Fungi</taxon>
        <taxon>Dikarya</taxon>
        <taxon>Basidiomycota</taxon>
        <taxon>Agaricomycotina</taxon>
        <taxon>Agaricomycetes</taxon>
        <taxon>Thelephorales</taxon>
        <taxon>Thelephoraceae</taxon>
        <taxon>Thelephora</taxon>
    </lineage>
</organism>
<evidence type="ECO:0000259" key="2">
    <source>
        <dbReference type="Pfam" id="PF00561"/>
    </source>
</evidence>
<dbReference type="EMBL" id="WIUZ02000019">
    <property type="protein sequence ID" value="KAF9779430.1"/>
    <property type="molecule type" value="Genomic_DNA"/>
</dbReference>
<feature type="transmembrane region" description="Helical" evidence="1">
    <location>
        <begin position="6"/>
        <end position="28"/>
    </location>
</feature>
<keyword evidence="1" id="KW-0812">Transmembrane</keyword>
<keyword evidence="1" id="KW-1133">Transmembrane helix</keyword>
<dbReference type="Proteomes" id="UP000736335">
    <property type="component" value="Unassembled WGS sequence"/>
</dbReference>
<name>A0A9P6H522_9AGAM</name>
<keyword evidence="3" id="KW-0378">Hydrolase</keyword>
<keyword evidence="4" id="KW-1185">Reference proteome</keyword>
<gene>
    <name evidence="3" type="ORF">BJ322DRAFT_1013072</name>
</gene>
<dbReference type="GO" id="GO:0016787">
    <property type="term" value="F:hydrolase activity"/>
    <property type="evidence" value="ECO:0007669"/>
    <property type="project" value="UniProtKB-KW"/>
</dbReference>
<dbReference type="AlphaFoldDB" id="A0A9P6H522"/>